<feature type="compositionally biased region" description="Polar residues" evidence="10">
    <location>
        <begin position="148"/>
        <end position="160"/>
    </location>
</feature>
<dbReference type="InterPro" id="IPR016197">
    <property type="entry name" value="Chromo-like_dom_sf"/>
</dbReference>
<dbReference type="InterPro" id="IPR007728">
    <property type="entry name" value="Pre-SET_dom"/>
</dbReference>
<feature type="compositionally biased region" description="Low complexity" evidence="10">
    <location>
        <begin position="129"/>
        <end position="138"/>
    </location>
</feature>
<reference evidence="14" key="2">
    <citation type="journal article" date="2022" name="Microbiol. Resour. Announc.">
        <title>Whole-Genome Sequence of Entomortierella parvispora E1425, a Mucoromycotan Fungus Associated with Burkholderiaceae-Related Endosymbiotic Bacteria.</title>
        <authorList>
            <person name="Herlambang A."/>
            <person name="Guo Y."/>
            <person name="Takashima Y."/>
            <person name="Narisawa K."/>
            <person name="Ohta H."/>
            <person name="Nishizawa T."/>
        </authorList>
    </citation>
    <scope>NUCLEOTIDE SEQUENCE</scope>
    <source>
        <strain evidence="14">E1425</strain>
    </source>
</reference>
<evidence type="ECO:0000256" key="3">
    <source>
        <dbReference type="ARBA" id="ARBA00022454"/>
    </source>
</evidence>
<keyword evidence="8" id="KW-0862">Zinc</keyword>
<dbReference type="InterPro" id="IPR050973">
    <property type="entry name" value="H3K9_Histone-Lys_N-MTase"/>
</dbReference>
<evidence type="ECO:0000256" key="8">
    <source>
        <dbReference type="ARBA" id="ARBA00022833"/>
    </source>
</evidence>
<protein>
    <submittedName>
        <fullName evidence="14">[histone H3]-lysine9 N-trimethyltransferase SUV39H</fullName>
    </submittedName>
</protein>
<dbReference type="SMART" id="SM00468">
    <property type="entry name" value="PreSET"/>
    <property type="match status" value="1"/>
</dbReference>
<dbReference type="SUPFAM" id="SSF82199">
    <property type="entry name" value="SET domain"/>
    <property type="match status" value="1"/>
</dbReference>
<evidence type="ECO:0000256" key="5">
    <source>
        <dbReference type="ARBA" id="ARBA00022679"/>
    </source>
</evidence>
<dbReference type="GO" id="GO:0042054">
    <property type="term" value="F:histone methyltransferase activity"/>
    <property type="evidence" value="ECO:0007669"/>
    <property type="project" value="InterPro"/>
</dbReference>
<evidence type="ECO:0000256" key="10">
    <source>
        <dbReference type="SAM" id="MobiDB-lite"/>
    </source>
</evidence>
<dbReference type="InterPro" id="IPR023780">
    <property type="entry name" value="Chromo_domain"/>
</dbReference>
<comment type="caution">
    <text evidence="14">The sequence shown here is derived from an EMBL/GenBank/DDBJ whole genome shotgun (WGS) entry which is preliminary data.</text>
</comment>
<dbReference type="Pfam" id="PF05033">
    <property type="entry name" value="Pre-SET"/>
    <property type="match status" value="1"/>
</dbReference>
<feature type="domain" description="Post-SET" evidence="13">
    <location>
        <begin position="437"/>
        <end position="453"/>
    </location>
</feature>
<organism evidence="14 15">
    <name type="scientific">Entomortierella parvispora</name>
    <dbReference type="NCBI Taxonomy" id="205924"/>
    <lineage>
        <taxon>Eukaryota</taxon>
        <taxon>Fungi</taxon>
        <taxon>Fungi incertae sedis</taxon>
        <taxon>Mucoromycota</taxon>
        <taxon>Mortierellomycotina</taxon>
        <taxon>Mortierellomycetes</taxon>
        <taxon>Mortierellales</taxon>
        <taxon>Mortierellaceae</taxon>
        <taxon>Entomortierella</taxon>
    </lineage>
</organism>
<dbReference type="SUPFAM" id="SSF54160">
    <property type="entry name" value="Chromo domain-like"/>
    <property type="match status" value="1"/>
</dbReference>
<feature type="region of interest" description="Disordered" evidence="10">
    <location>
        <begin position="1"/>
        <end position="28"/>
    </location>
</feature>
<dbReference type="Gene3D" id="2.40.50.40">
    <property type="match status" value="1"/>
</dbReference>
<dbReference type="InterPro" id="IPR001214">
    <property type="entry name" value="SET_dom"/>
</dbReference>
<evidence type="ECO:0000313" key="14">
    <source>
        <dbReference type="EMBL" id="GJJ69172.1"/>
    </source>
</evidence>
<keyword evidence="5" id="KW-0808">Transferase</keyword>
<keyword evidence="7" id="KW-0479">Metal-binding</keyword>
<evidence type="ECO:0000259" key="12">
    <source>
        <dbReference type="PROSITE" id="PS50280"/>
    </source>
</evidence>
<feature type="compositionally biased region" description="Basic and acidic residues" evidence="10">
    <location>
        <begin position="112"/>
        <end position="123"/>
    </location>
</feature>
<dbReference type="GO" id="GO:0005694">
    <property type="term" value="C:chromosome"/>
    <property type="evidence" value="ECO:0007669"/>
    <property type="project" value="UniProtKB-SubCell"/>
</dbReference>
<comment type="subcellular location">
    <subcellularLocation>
        <location evidence="2">Chromosome</location>
    </subcellularLocation>
    <subcellularLocation>
        <location evidence="1">Nucleus</location>
    </subcellularLocation>
</comment>
<accession>A0A9P3LSV9</accession>
<evidence type="ECO:0000256" key="9">
    <source>
        <dbReference type="ARBA" id="ARBA00023242"/>
    </source>
</evidence>
<name>A0A9P3LSV9_9FUNG</name>
<proteinExistence type="predicted"/>
<reference evidence="14" key="1">
    <citation type="submission" date="2021-11" db="EMBL/GenBank/DDBJ databases">
        <authorList>
            <person name="Herlambang A."/>
            <person name="Guo Y."/>
            <person name="Takashima Y."/>
            <person name="Nishizawa T."/>
        </authorList>
    </citation>
    <scope>NUCLEOTIDE SEQUENCE</scope>
    <source>
        <strain evidence="14">E1425</strain>
    </source>
</reference>
<dbReference type="InterPro" id="IPR046341">
    <property type="entry name" value="SET_dom_sf"/>
</dbReference>
<keyword evidence="6" id="KW-0949">S-adenosyl-L-methionine</keyword>
<evidence type="ECO:0000259" key="11">
    <source>
        <dbReference type="PROSITE" id="PS50013"/>
    </source>
</evidence>
<feature type="region of interest" description="Disordered" evidence="10">
    <location>
        <begin position="108"/>
        <end position="160"/>
    </location>
</feature>
<dbReference type="SMART" id="SM00317">
    <property type="entry name" value="SET"/>
    <property type="match status" value="1"/>
</dbReference>
<dbReference type="PROSITE" id="PS50013">
    <property type="entry name" value="CHROMO_2"/>
    <property type="match status" value="1"/>
</dbReference>
<dbReference type="OrthoDB" id="308383at2759"/>
<dbReference type="PROSITE" id="PS00598">
    <property type="entry name" value="CHROMO_1"/>
    <property type="match status" value="1"/>
</dbReference>
<dbReference type="EMBL" id="BQFW01000002">
    <property type="protein sequence ID" value="GJJ69172.1"/>
    <property type="molecule type" value="Genomic_DNA"/>
</dbReference>
<dbReference type="PROSITE" id="PS50868">
    <property type="entry name" value="POST_SET"/>
    <property type="match status" value="1"/>
</dbReference>
<dbReference type="Gene3D" id="2.170.270.10">
    <property type="entry name" value="SET domain"/>
    <property type="match status" value="1"/>
</dbReference>
<dbReference type="Pfam" id="PF00385">
    <property type="entry name" value="Chromo"/>
    <property type="match status" value="1"/>
</dbReference>
<keyword evidence="4" id="KW-0489">Methyltransferase</keyword>
<dbReference type="AlphaFoldDB" id="A0A9P3LSV9"/>
<dbReference type="PANTHER" id="PTHR46223">
    <property type="entry name" value="HISTONE-LYSINE N-METHYLTRANSFERASE SUV39H"/>
    <property type="match status" value="1"/>
</dbReference>
<dbReference type="Proteomes" id="UP000827284">
    <property type="component" value="Unassembled WGS sequence"/>
</dbReference>
<keyword evidence="15" id="KW-1185">Reference proteome</keyword>
<keyword evidence="3" id="KW-0158">Chromosome</keyword>
<evidence type="ECO:0000256" key="4">
    <source>
        <dbReference type="ARBA" id="ARBA00022603"/>
    </source>
</evidence>
<dbReference type="SMART" id="SM00298">
    <property type="entry name" value="CHROMO"/>
    <property type="match status" value="1"/>
</dbReference>
<sequence length="454" mass="50516">MPRSKRTRSPSVASSIDAPRRRSTRTSSLVATTPVAVVPKAKDLVPDTPVEFEVESIYGIRYLSQNRAQFNVKWKGFSVESNTWEPLENLDGCMELLQEFLLDTFAVPPGGKGRDSHNGDIHSRGQKGRSSTSSPSSRSDCDTDDDNQVPSLSPEANNKSSLKAFEDELNRNGSFYPVTIVNTQDNEGMPRGFICGTDPDYGTGVIPPNPEFFSSCDCAPGECNSPTNSCECVREGMKLNAFGVPSFDDDGRVSEKTYKVLWECGELCGCGPSCFTKASQRGRQAKLRIERLPKKGWGVFLDQEEAIEPRTFIARYIGELITEEVAEERGIAYDKNGATYLFDLDHNDNDEGNYCIDAFSYGNESRFFNHSCEPNMSVYLLTGSDSGGDENMLTLSFWTNRKISYGEELTFDYTGKFIPKWHAGHNIEFRGATAGNSTQRCYCGAKSCRQWIQF</sequence>
<dbReference type="PANTHER" id="PTHR46223:SF3">
    <property type="entry name" value="HISTONE-LYSINE N-METHYLTRANSFERASE SET-23"/>
    <property type="match status" value="1"/>
</dbReference>
<evidence type="ECO:0000256" key="1">
    <source>
        <dbReference type="ARBA" id="ARBA00004123"/>
    </source>
</evidence>
<evidence type="ECO:0000259" key="13">
    <source>
        <dbReference type="PROSITE" id="PS50868"/>
    </source>
</evidence>
<feature type="domain" description="SET" evidence="12">
    <location>
        <begin position="285"/>
        <end position="414"/>
    </location>
</feature>
<dbReference type="GO" id="GO:0032259">
    <property type="term" value="P:methylation"/>
    <property type="evidence" value="ECO:0007669"/>
    <property type="project" value="UniProtKB-KW"/>
</dbReference>
<keyword evidence="9" id="KW-0539">Nucleus</keyword>
<dbReference type="GO" id="GO:0005634">
    <property type="term" value="C:nucleus"/>
    <property type="evidence" value="ECO:0007669"/>
    <property type="project" value="UniProtKB-SubCell"/>
</dbReference>
<evidence type="ECO:0000256" key="2">
    <source>
        <dbReference type="ARBA" id="ARBA00004286"/>
    </source>
</evidence>
<dbReference type="InterPro" id="IPR003616">
    <property type="entry name" value="Post-SET_dom"/>
</dbReference>
<evidence type="ECO:0000256" key="6">
    <source>
        <dbReference type="ARBA" id="ARBA00022691"/>
    </source>
</evidence>
<feature type="domain" description="Chromo" evidence="11">
    <location>
        <begin position="52"/>
        <end position="100"/>
    </location>
</feature>
<dbReference type="CDD" id="cd00024">
    <property type="entry name" value="CD_CSD"/>
    <property type="match status" value="1"/>
</dbReference>
<evidence type="ECO:0000256" key="7">
    <source>
        <dbReference type="ARBA" id="ARBA00022723"/>
    </source>
</evidence>
<evidence type="ECO:0000313" key="15">
    <source>
        <dbReference type="Proteomes" id="UP000827284"/>
    </source>
</evidence>
<dbReference type="Pfam" id="PF00856">
    <property type="entry name" value="SET"/>
    <property type="match status" value="1"/>
</dbReference>
<dbReference type="InterPro" id="IPR000953">
    <property type="entry name" value="Chromo/chromo_shadow_dom"/>
</dbReference>
<dbReference type="PROSITE" id="PS50280">
    <property type="entry name" value="SET"/>
    <property type="match status" value="1"/>
</dbReference>
<dbReference type="GO" id="GO:0008270">
    <property type="term" value="F:zinc ion binding"/>
    <property type="evidence" value="ECO:0007669"/>
    <property type="project" value="InterPro"/>
</dbReference>
<dbReference type="InterPro" id="IPR023779">
    <property type="entry name" value="Chromodomain_CS"/>
</dbReference>
<gene>
    <name evidence="14" type="ORF">EMPS_01518</name>
</gene>